<organism evidence="2 3">
    <name type="scientific">Paludifilum halophilum</name>
    <dbReference type="NCBI Taxonomy" id="1642702"/>
    <lineage>
        <taxon>Bacteria</taxon>
        <taxon>Bacillati</taxon>
        <taxon>Bacillota</taxon>
        <taxon>Bacilli</taxon>
        <taxon>Bacillales</taxon>
        <taxon>Thermoactinomycetaceae</taxon>
        <taxon>Paludifilum</taxon>
    </lineage>
</organism>
<protein>
    <submittedName>
        <fullName evidence="2">Uncharacterized protein</fullName>
    </submittedName>
</protein>
<evidence type="ECO:0000256" key="1">
    <source>
        <dbReference type="SAM" id="MobiDB-lite"/>
    </source>
</evidence>
<gene>
    <name evidence="2" type="ORF">CHM34_17965</name>
</gene>
<name>A0A235B1N7_9BACL</name>
<keyword evidence="3" id="KW-1185">Reference proteome</keyword>
<sequence>MSHNHPKPPEAVVQEVIKYQRPGEKYDIFNTRTQFNESLYYYTTYLRKGNIIGHLIVREDGQVPSFSDAKDILRMAIGINSKFYQFLTLGPRWAYTVDKVWNNQLKRLENMYKKYEVGMPPEIKEAFYDFMRVPQVFLKEQKEIEDAYTKMKKLKKEVSGRGKIADKTVDEQLDSLWDQFFHGKNNQHLIFLQTTESRKKVLRWLSKTIPFWNLPDRWLLFKLKGEHKAMLFSDEEAQDVWEVQDDVTRDNTSEENFREILDETRNPRSTQ</sequence>
<reference evidence="2 3" key="1">
    <citation type="submission" date="2017-07" db="EMBL/GenBank/DDBJ databases">
        <title>The genome sequence of Paludifilum halophilum highlights mechanisms for microbial adaptation to high salt environemnts.</title>
        <authorList>
            <person name="Belbahri L."/>
        </authorList>
    </citation>
    <scope>NUCLEOTIDE SEQUENCE [LARGE SCALE GENOMIC DNA]</scope>
    <source>
        <strain evidence="2 3">DSM 102817</strain>
    </source>
</reference>
<evidence type="ECO:0000313" key="3">
    <source>
        <dbReference type="Proteomes" id="UP000215459"/>
    </source>
</evidence>
<dbReference type="Proteomes" id="UP000215459">
    <property type="component" value="Unassembled WGS sequence"/>
</dbReference>
<dbReference type="EMBL" id="NOWF01000019">
    <property type="protein sequence ID" value="OYD06141.1"/>
    <property type="molecule type" value="Genomic_DNA"/>
</dbReference>
<dbReference type="RefSeq" id="WP_094265989.1">
    <property type="nucleotide sequence ID" value="NZ_NOWF01000019.1"/>
</dbReference>
<proteinExistence type="predicted"/>
<feature type="region of interest" description="Disordered" evidence="1">
    <location>
        <begin position="247"/>
        <end position="271"/>
    </location>
</feature>
<comment type="caution">
    <text evidence="2">The sequence shown here is derived from an EMBL/GenBank/DDBJ whole genome shotgun (WGS) entry which is preliminary data.</text>
</comment>
<dbReference type="OrthoDB" id="2808511at2"/>
<evidence type="ECO:0000313" key="2">
    <source>
        <dbReference type="EMBL" id="OYD06141.1"/>
    </source>
</evidence>
<accession>A0A235B1N7</accession>
<dbReference type="AlphaFoldDB" id="A0A235B1N7"/>